<keyword evidence="2" id="KW-1185">Reference proteome</keyword>
<gene>
    <name evidence="1" type="ORF">GURKE_04440</name>
</gene>
<evidence type="ECO:0000313" key="2">
    <source>
        <dbReference type="Proteomes" id="UP001055634"/>
    </source>
</evidence>
<accession>A0A9E7SS75</accession>
<sequence>MVRQALYVVIGEPRPSDPRDGALFHVVSAFDSSAVVGRVYEAALVRWSARDPDLGDGPEELRKRLVDWLNLEVHPRLRNANLLIWF</sequence>
<dbReference type="Proteomes" id="UP001055634">
    <property type="component" value="Segment"/>
</dbReference>
<proteinExistence type="predicted"/>
<organism evidence="1 2">
    <name type="scientific">Brevundimonas phage vB_BpoS-Gurke</name>
    <dbReference type="NCBI Taxonomy" id="2948599"/>
    <lineage>
        <taxon>Viruses</taxon>
        <taxon>Duplodnaviria</taxon>
        <taxon>Heunggongvirae</taxon>
        <taxon>Uroviricota</taxon>
        <taxon>Caudoviricetes</taxon>
        <taxon>Jeanschmidtviridae</taxon>
        <taxon>Kikimoravirus</taxon>
        <taxon>Kikimoravirus gurke</taxon>
    </lineage>
</organism>
<reference evidence="1" key="1">
    <citation type="submission" date="2022-04" db="EMBL/GenBank/DDBJ databases">
        <authorList>
            <person name="Friedrich I."/>
            <person name="Schneider D."/>
            <person name="Poehlein A."/>
            <person name="Hertel R."/>
            <person name="Daniel R."/>
        </authorList>
    </citation>
    <scope>NUCLEOTIDE SEQUENCE</scope>
</reference>
<dbReference type="EMBL" id="ON529850">
    <property type="protein sequence ID" value="UTC28446.1"/>
    <property type="molecule type" value="Genomic_DNA"/>
</dbReference>
<protein>
    <submittedName>
        <fullName evidence="1">Uncharacterized protein</fullName>
    </submittedName>
</protein>
<evidence type="ECO:0000313" key="1">
    <source>
        <dbReference type="EMBL" id="UTC28446.1"/>
    </source>
</evidence>
<name>A0A9E7SS75_9CAUD</name>